<dbReference type="Proteomes" id="UP000030564">
    <property type="component" value="Unassembled WGS sequence"/>
</dbReference>
<proteinExistence type="predicted"/>
<evidence type="ECO:0000313" key="2">
    <source>
        <dbReference type="Proteomes" id="UP000030564"/>
    </source>
</evidence>
<dbReference type="EMBL" id="JSFK01000023">
    <property type="protein sequence ID" value="KHA71347.1"/>
    <property type="molecule type" value="Genomic_DNA"/>
</dbReference>
<dbReference type="AlphaFoldDB" id="A0A0A6D9F6"/>
<reference evidence="1 2" key="1">
    <citation type="submission" date="2014-10" db="EMBL/GenBank/DDBJ databases">
        <title>Draft genome sequence of Pseudomonas chlororaphis EA105.</title>
        <authorList>
            <person name="McCully L.M."/>
            <person name="Bitzer A.S."/>
            <person name="Spence C."/>
            <person name="Bais H."/>
            <person name="Silby M.W."/>
        </authorList>
    </citation>
    <scope>NUCLEOTIDE SEQUENCE [LARGE SCALE GENOMIC DNA]</scope>
    <source>
        <strain evidence="1 2">EA105</strain>
    </source>
</reference>
<protein>
    <submittedName>
        <fullName evidence="1">Uncharacterized protein</fullName>
    </submittedName>
</protein>
<sequence length="87" mass="9420">MQGHDFCFVQNTFTLEIDEQLLNAIQLDSITCQASNGRGHAAHAVTLSGNLMLLGEFADFVRNAASGWTSHLKPSFSPSEHSMALAL</sequence>
<dbReference type="PATRIC" id="fig|587753.9.peg.2808"/>
<organism evidence="1 2">
    <name type="scientific">Pseudomonas chlororaphis</name>
    <dbReference type="NCBI Taxonomy" id="587753"/>
    <lineage>
        <taxon>Bacteria</taxon>
        <taxon>Pseudomonadati</taxon>
        <taxon>Pseudomonadota</taxon>
        <taxon>Gammaproteobacteria</taxon>
        <taxon>Pseudomonadales</taxon>
        <taxon>Pseudomonadaceae</taxon>
        <taxon>Pseudomonas</taxon>
    </lineage>
</organism>
<name>A0A0A6D9F6_9PSED</name>
<accession>A0A0A6D9F6</accession>
<gene>
    <name evidence="1" type="ORF">NZ35_20805</name>
</gene>
<comment type="caution">
    <text evidence="1">The sequence shown here is derived from an EMBL/GenBank/DDBJ whole genome shotgun (WGS) entry which is preliminary data.</text>
</comment>
<evidence type="ECO:0000313" key="1">
    <source>
        <dbReference type="EMBL" id="KHA71347.1"/>
    </source>
</evidence>